<feature type="transmembrane region" description="Helical" evidence="1">
    <location>
        <begin position="41"/>
        <end position="64"/>
    </location>
</feature>
<accession>A0A518HEN5</accession>
<dbReference type="EMBL" id="CP036427">
    <property type="protein sequence ID" value="QDV39305.1"/>
    <property type="molecule type" value="Genomic_DNA"/>
</dbReference>
<dbReference type="KEGG" id="tpla:ElP_72690"/>
<dbReference type="AlphaFoldDB" id="A0A518HEN5"/>
<reference evidence="2 3" key="1">
    <citation type="submission" date="2019-02" db="EMBL/GenBank/DDBJ databases">
        <title>Deep-cultivation of Planctomycetes and their phenomic and genomic characterization uncovers novel biology.</title>
        <authorList>
            <person name="Wiegand S."/>
            <person name="Jogler M."/>
            <person name="Boedeker C."/>
            <person name="Pinto D."/>
            <person name="Vollmers J."/>
            <person name="Rivas-Marin E."/>
            <person name="Kohn T."/>
            <person name="Peeters S.H."/>
            <person name="Heuer A."/>
            <person name="Rast P."/>
            <person name="Oberbeckmann S."/>
            <person name="Bunk B."/>
            <person name="Jeske O."/>
            <person name="Meyerdierks A."/>
            <person name="Storesund J.E."/>
            <person name="Kallscheuer N."/>
            <person name="Luecker S."/>
            <person name="Lage O.M."/>
            <person name="Pohl T."/>
            <person name="Merkel B.J."/>
            <person name="Hornburger P."/>
            <person name="Mueller R.-W."/>
            <person name="Bruemmer F."/>
            <person name="Labrenz M."/>
            <person name="Spormann A.M."/>
            <person name="Op den Camp H."/>
            <person name="Overmann J."/>
            <person name="Amann R."/>
            <person name="Jetten M.S.M."/>
            <person name="Mascher T."/>
            <person name="Medema M.H."/>
            <person name="Devos D.P."/>
            <person name="Kaster A.-K."/>
            <person name="Ovreas L."/>
            <person name="Rohde M."/>
            <person name="Galperin M.Y."/>
            <person name="Jogler C."/>
        </authorList>
    </citation>
    <scope>NUCLEOTIDE SEQUENCE [LARGE SCALE GENOMIC DNA]</scope>
    <source>
        <strain evidence="2 3">ElP</strain>
        <plasmid evidence="3">pelp_1</plasmid>
    </source>
</reference>
<dbReference type="RefSeq" id="WP_145279548.1">
    <property type="nucleotide sequence ID" value="NZ_CP036427.1"/>
</dbReference>
<keyword evidence="1" id="KW-0812">Transmembrane</keyword>
<dbReference type="Proteomes" id="UP000317835">
    <property type="component" value="Plasmid pElP_1"/>
</dbReference>
<keyword evidence="2" id="KW-0614">Plasmid</keyword>
<name>A0A518HEN5_9BACT</name>
<gene>
    <name evidence="2" type="ORF">ElP_72690</name>
</gene>
<evidence type="ECO:0000313" key="3">
    <source>
        <dbReference type="Proteomes" id="UP000317835"/>
    </source>
</evidence>
<keyword evidence="1" id="KW-1133">Transmembrane helix</keyword>
<geneLocation type="plasmid" evidence="3">
    <name>pelp_1</name>
</geneLocation>
<keyword evidence="3" id="KW-1185">Reference proteome</keyword>
<evidence type="ECO:0000256" key="1">
    <source>
        <dbReference type="SAM" id="Phobius"/>
    </source>
</evidence>
<evidence type="ECO:0000313" key="2">
    <source>
        <dbReference type="EMBL" id="QDV39305.1"/>
    </source>
</evidence>
<organism evidence="2 3">
    <name type="scientific">Tautonia plasticadhaerens</name>
    <dbReference type="NCBI Taxonomy" id="2527974"/>
    <lineage>
        <taxon>Bacteria</taxon>
        <taxon>Pseudomonadati</taxon>
        <taxon>Planctomycetota</taxon>
        <taxon>Planctomycetia</taxon>
        <taxon>Isosphaerales</taxon>
        <taxon>Isosphaeraceae</taxon>
        <taxon>Tautonia</taxon>
    </lineage>
</organism>
<proteinExistence type="predicted"/>
<protein>
    <submittedName>
        <fullName evidence="2">Uncharacterized protein</fullName>
    </submittedName>
</protein>
<keyword evidence="1" id="KW-0472">Membrane</keyword>
<sequence>MCDFAKVGACSTSVPFYQKVCLLVSLAGDDDFEPKNLLSPVIFFMIGAVLGSATACTFAPGRFLRGAAWRK</sequence>